<dbReference type="RefSeq" id="WP_103790267.1">
    <property type="nucleotide sequence ID" value="NZ_PQVF01000013.1"/>
</dbReference>
<dbReference type="Pfam" id="PF18175">
    <property type="entry name" value="HU-CCDC81_bac_2"/>
    <property type="match status" value="1"/>
</dbReference>
<dbReference type="EMBL" id="PQVF01000013">
    <property type="protein sequence ID" value="POY35179.1"/>
    <property type="molecule type" value="Genomic_DNA"/>
</dbReference>
<feature type="domain" description="CCDC81-like prokaryotic HU" evidence="3">
    <location>
        <begin position="60"/>
        <end position="125"/>
    </location>
</feature>
<accession>A0A2S4ZYP9</accession>
<keyword evidence="1" id="KW-0472">Membrane</keyword>
<gene>
    <name evidence="4" type="ORF">C3K47_16500</name>
</gene>
<feature type="transmembrane region" description="Helical" evidence="1">
    <location>
        <begin position="167"/>
        <end position="190"/>
    </location>
</feature>
<proteinExistence type="predicted"/>
<evidence type="ECO:0000259" key="3">
    <source>
        <dbReference type="Pfam" id="PF18175"/>
    </source>
</evidence>
<dbReference type="AlphaFoldDB" id="A0A2S4ZYP9"/>
<comment type="caution">
    <text evidence="4">The sequence shown here is derived from an EMBL/GenBank/DDBJ whole genome shotgun (WGS) entry which is preliminary data.</text>
</comment>
<protein>
    <recommendedName>
        <fullName evidence="6">CCDC81-like prokaryotic HU domain-containing protein</fullName>
    </recommendedName>
</protein>
<dbReference type="InterPro" id="IPR041268">
    <property type="entry name" value="HU-CCDC81_bac_2"/>
</dbReference>
<evidence type="ECO:0000256" key="1">
    <source>
        <dbReference type="SAM" id="Phobius"/>
    </source>
</evidence>
<organism evidence="4 5">
    <name type="scientific">Solitalea longa</name>
    <dbReference type="NCBI Taxonomy" id="2079460"/>
    <lineage>
        <taxon>Bacteria</taxon>
        <taxon>Pseudomonadati</taxon>
        <taxon>Bacteroidota</taxon>
        <taxon>Sphingobacteriia</taxon>
        <taxon>Sphingobacteriales</taxon>
        <taxon>Sphingobacteriaceae</taxon>
        <taxon>Solitalea</taxon>
    </lineage>
</organism>
<reference evidence="4 5" key="1">
    <citation type="submission" date="2018-01" db="EMBL/GenBank/DDBJ databases">
        <authorList>
            <person name="Gaut B.S."/>
            <person name="Morton B.R."/>
            <person name="Clegg M.T."/>
            <person name="Duvall M.R."/>
        </authorList>
    </citation>
    <scope>NUCLEOTIDE SEQUENCE [LARGE SCALE GENOMIC DNA]</scope>
    <source>
        <strain evidence="4 5">HR-AV</strain>
    </source>
</reference>
<keyword evidence="5" id="KW-1185">Reference proteome</keyword>
<dbReference type="Proteomes" id="UP000236893">
    <property type="component" value="Unassembled WGS sequence"/>
</dbReference>
<evidence type="ECO:0008006" key="6">
    <source>
        <dbReference type="Google" id="ProtNLM"/>
    </source>
</evidence>
<keyword evidence="1" id="KW-1133">Transmembrane helix</keyword>
<sequence length="200" mass="22925">MIDINKYIIQLLELNNEVTIPGIGGFYLSRTETNFDSQHGTFYPSAISVTFNPFRLSDDGVLRDVISDSEGLEKHMAEYELQKFIIKIKQGLSRNHRFELEGIGTLESDDMANVKFKSTDNFILNKANIGLKEVISKPREPNRAVYAAEKKIVFAENTKQENSVWKWLLISLAIIIIVSLIMMLAVQYYMPELIRNFKAE</sequence>
<keyword evidence="1" id="KW-0812">Transmembrane</keyword>
<dbReference type="Pfam" id="PF18174">
    <property type="entry name" value="HU-CCDC81_bac_1"/>
    <property type="match status" value="1"/>
</dbReference>
<dbReference type="InterPro" id="IPR040495">
    <property type="entry name" value="HU-CCDC81_bac_1"/>
</dbReference>
<evidence type="ECO:0000259" key="2">
    <source>
        <dbReference type="Pfam" id="PF18174"/>
    </source>
</evidence>
<evidence type="ECO:0000313" key="5">
    <source>
        <dbReference type="Proteomes" id="UP000236893"/>
    </source>
</evidence>
<dbReference type="OrthoDB" id="653949at2"/>
<evidence type="ECO:0000313" key="4">
    <source>
        <dbReference type="EMBL" id="POY35179.1"/>
    </source>
</evidence>
<name>A0A2S4ZYP9_9SPHI</name>
<feature type="domain" description="CCDC81-like prokaryotic HU" evidence="2">
    <location>
        <begin position="1"/>
        <end position="59"/>
    </location>
</feature>